<dbReference type="InterPro" id="IPR012677">
    <property type="entry name" value="Nucleotide-bd_a/b_plait_sf"/>
</dbReference>
<dbReference type="CDD" id="cd12334">
    <property type="entry name" value="RRM1_SF3B4"/>
    <property type="match status" value="1"/>
</dbReference>
<accession>A0A9W6BUY5</accession>
<evidence type="ECO:0000256" key="3">
    <source>
        <dbReference type="ARBA" id="ARBA00022664"/>
    </source>
</evidence>
<gene>
    <name evidence="13" type="primary">PLEST006942</name>
    <name evidence="13" type="ORF">PLESTB_001394100</name>
</gene>
<dbReference type="GO" id="GO:0006397">
    <property type="term" value="P:mRNA processing"/>
    <property type="evidence" value="ECO:0007669"/>
    <property type="project" value="UniProtKB-KW"/>
</dbReference>
<evidence type="ECO:0000313" key="14">
    <source>
        <dbReference type="Proteomes" id="UP001165080"/>
    </source>
</evidence>
<dbReference type="FunFam" id="3.30.70.330:FF:000059">
    <property type="entry name" value="splicing factor 3B subunit 4"/>
    <property type="match status" value="1"/>
</dbReference>
<dbReference type="Gene3D" id="3.30.70.330">
    <property type="match status" value="2"/>
</dbReference>
<dbReference type="GO" id="GO:0003723">
    <property type="term" value="F:RNA binding"/>
    <property type="evidence" value="ECO:0007669"/>
    <property type="project" value="UniProtKB-UniRule"/>
</dbReference>
<dbReference type="GO" id="GO:0005730">
    <property type="term" value="C:nucleolus"/>
    <property type="evidence" value="ECO:0007669"/>
    <property type="project" value="TreeGrafter"/>
</dbReference>
<evidence type="ECO:0000313" key="13">
    <source>
        <dbReference type="EMBL" id="GLC58727.1"/>
    </source>
</evidence>
<dbReference type="CDD" id="cd12335">
    <property type="entry name" value="RRM2_SF3B4"/>
    <property type="match status" value="1"/>
</dbReference>
<comment type="caution">
    <text evidence="13">The sequence shown here is derived from an EMBL/GenBank/DDBJ whole genome shotgun (WGS) entry which is preliminary data.</text>
</comment>
<feature type="compositionally biased region" description="Gly residues" evidence="11">
    <location>
        <begin position="341"/>
        <end position="351"/>
    </location>
</feature>
<dbReference type="InterPro" id="IPR034158">
    <property type="entry name" value="SF3B4_RRM1"/>
</dbReference>
<sequence length="386" mass="40939">MSVTGTAGGRIAPGVGANLIGQHAQDRNQEATVYVGNLDVQVTEELVWELFTQAGPVVNVYMPKDRVTSQHQGYGFVEFKGEEDADYAIKILNMIKVYGKAIRVNKASQDKRQADVGANLFIGNLDVDVDEKLLYDTFSAFGVIVNTPKIMRDPETGNSRGFGFVSYDCFEASDAAIEAMNGQYLCNRAITVSYAFKKDTKGERHGTPAERLLAAQQREKMAAQSRPNQLFAEGPKLKGQQVGQPPAGPAPPTAPFPTGAPPPPPHAQVGVPPPPGAYPPPPYGAMPPPQPPPMWGSYPPPQMPPPPAPYPVYQPPPGYGMPPPPHMYGMPPPNMPPPPGYGGQGPPGYGMGPPPGMPPPPPPGYGMGPPPGMPPPPPPPPPPPGR</sequence>
<keyword evidence="14" id="KW-1185">Reference proteome</keyword>
<keyword evidence="5" id="KW-0677">Repeat</keyword>
<protein>
    <recommendedName>
        <fullName evidence="9">Splicing factor 3B subunit 4</fullName>
    </recommendedName>
</protein>
<dbReference type="SUPFAM" id="SSF54928">
    <property type="entry name" value="RNA-binding domain, RBD"/>
    <property type="match status" value="1"/>
</dbReference>
<dbReference type="PROSITE" id="PS50102">
    <property type="entry name" value="RRM"/>
    <property type="match status" value="2"/>
</dbReference>
<dbReference type="InterPro" id="IPR052084">
    <property type="entry name" value="SF3B4_spliceosome_assoc"/>
</dbReference>
<keyword evidence="4" id="KW-0747">Spliceosome</keyword>
<dbReference type="InterPro" id="IPR034159">
    <property type="entry name" value="SF3B4_RRM2"/>
</dbReference>
<feature type="compositionally biased region" description="Pro residues" evidence="11">
    <location>
        <begin position="246"/>
        <end position="340"/>
    </location>
</feature>
<dbReference type="GO" id="GO:0008380">
    <property type="term" value="P:RNA splicing"/>
    <property type="evidence" value="ECO:0007669"/>
    <property type="project" value="UniProtKB-KW"/>
</dbReference>
<evidence type="ECO:0000256" key="1">
    <source>
        <dbReference type="ARBA" id="ARBA00004123"/>
    </source>
</evidence>
<feature type="compositionally biased region" description="Pro residues" evidence="11">
    <location>
        <begin position="352"/>
        <end position="386"/>
    </location>
</feature>
<evidence type="ECO:0000256" key="2">
    <source>
        <dbReference type="ARBA" id="ARBA00008363"/>
    </source>
</evidence>
<evidence type="ECO:0000256" key="5">
    <source>
        <dbReference type="ARBA" id="ARBA00022737"/>
    </source>
</evidence>
<organism evidence="13 14">
    <name type="scientific">Pleodorina starrii</name>
    <dbReference type="NCBI Taxonomy" id="330485"/>
    <lineage>
        <taxon>Eukaryota</taxon>
        <taxon>Viridiplantae</taxon>
        <taxon>Chlorophyta</taxon>
        <taxon>core chlorophytes</taxon>
        <taxon>Chlorophyceae</taxon>
        <taxon>CS clade</taxon>
        <taxon>Chlamydomonadales</taxon>
        <taxon>Volvocaceae</taxon>
        <taxon>Pleodorina</taxon>
    </lineage>
</organism>
<dbReference type="OrthoDB" id="10259687at2759"/>
<evidence type="ECO:0000256" key="4">
    <source>
        <dbReference type="ARBA" id="ARBA00022728"/>
    </source>
</evidence>
<dbReference type="GO" id="GO:0048026">
    <property type="term" value="P:positive regulation of mRNA splicing, via spliceosome"/>
    <property type="evidence" value="ECO:0007669"/>
    <property type="project" value="TreeGrafter"/>
</dbReference>
<feature type="domain" description="RRM" evidence="12">
    <location>
        <begin position="31"/>
        <end position="109"/>
    </location>
</feature>
<evidence type="ECO:0000256" key="11">
    <source>
        <dbReference type="SAM" id="MobiDB-lite"/>
    </source>
</evidence>
<keyword evidence="7" id="KW-0508">mRNA splicing</keyword>
<dbReference type="Pfam" id="PF00076">
    <property type="entry name" value="RRM_1"/>
    <property type="match status" value="2"/>
</dbReference>
<dbReference type="Proteomes" id="UP001165080">
    <property type="component" value="Unassembled WGS sequence"/>
</dbReference>
<dbReference type="InterPro" id="IPR035979">
    <property type="entry name" value="RBD_domain_sf"/>
</dbReference>
<name>A0A9W6BUY5_9CHLO</name>
<keyword evidence="6 10" id="KW-0694">RNA-binding</keyword>
<dbReference type="InterPro" id="IPR000504">
    <property type="entry name" value="RRM_dom"/>
</dbReference>
<feature type="domain" description="RRM" evidence="12">
    <location>
        <begin position="118"/>
        <end position="197"/>
    </location>
</feature>
<proteinExistence type="inferred from homology"/>
<reference evidence="13 14" key="1">
    <citation type="journal article" date="2023" name="Commun. Biol.">
        <title>Reorganization of the ancestral sex-determining regions during the evolution of trioecy in Pleodorina starrii.</title>
        <authorList>
            <person name="Takahashi K."/>
            <person name="Suzuki S."/>
            <person name="Kawai-Toyooka H."/>
            <person name="Yamamoto K."/>
            <person name="Hamaji T."/>
            <person name="Ootsuki R."/>
            <person name="Yamaguchi H."/>
            <person name="Kawachi M."/>
            <person name="Higashiyama T."/>
            <person name="Nozaki H."/>
        </authorList>
    </citation>
    <scope>NUCLEOTIDE SEQUENCE [LARGE SCALE GENOMIC DNA]</scope>
    <source>
        <strain evidence="13 14">NIES-4479</strain>
    </source>
</reference>
<evidence type="ECO:0000256" key="8">
    <source>
        <dbReference type="ARBA" id="ARBA00023242"/>
    </source>
</evidence>
<dbReference type="PANTHER" id="PTHR48030:SF3">
    <property type="entry name" value="SPLICING FACTOR 3B SUBUNIT 4"/>
    <property type="match status" value="1"/>
</dbReference>
<evidence type="ECO:0000259" key="12">
    <source>
        <dbReference type="PROSITE" id="PS50102"/>
    </source>
</evidence>
<evidence type="ECO:0000256" key="9">
    <source>
        <dbReference type="ARBA" id="ARBA00070533"/>
    </source>
</evidence>
<evidence type="ECO:0000256" key="7">
    <source>
        <dbReference type="ARBA" id="ARBA00023187"/>
    </source>
</evidence>
<dbReference type="EMBL" id="BRXU01000024">
    <property type="protein sequence ID" value="GLC58727.1"/>
    <property type="molecule type" value="Genomic_DNA"/>
</dbReference>
<dbReference type="PANTHER" id="PTHR48030">
    <property type="entry name" value="SPLICING FACTOR 3B SUBUNIT 4"/>
    <property type="match status" value="1"/>
</dbReference>
<dbReference type="FunFam" id="3.30.70.330:FF:000121">
    <property type="entry name" value="Splicing factor 3b subunit 4"/>
    <property type="match status" value="1"/>
</dbReference>
<dbReference type="AlphaFoldDB" id="A0A9W6BUY5"/>
<evidence type="ECO:0000256" key="10">
    <source>
        <dbReference type="PROSITE-ProRule" id="PRU00176"/>
    </source>
</evidence>
<evidence type="ECO:0000256" key="6">
    <source>
        <dbReference type="ARBA" id="ARBA00022884"/>
    </source>
</evidence>
<keyword evidence="3" id="KW-0507">mRNA processing</keyword>
<feature type="region of interest" description="Disordered" evidence="11">
    <location>
        <begin position="236"/>
        <end position="386"/>
    </location>
</feature>
<dbReference type="SMART" id="SM00360">
    <property type="entry name" value="RRM"/>
    <property type="match status" value="2"/>
</dbReference>
<dbReference type="GO" id="GO:0071011">
    <property type="term" value="C:precatalytic spliceosome"/>
    <property type="evidence" value="ECO:0007669"/>
    <property type="project" value="TreeGrafter"/>
</dbReference>
<keyword evidence="8" id="KW-0539">Nucleus</keyword>
<comment type="subcellular location">
    <subcellularLocation>
        <location evidence="1">Nucleus</location>
    </subcellularLocation>
</comment>
<comment type="similarity">
    <text evidence="2">Belongs to the SF3B4 family.</text>
</comment>